<reference evidence="1 2" key="2">
    <citation type="journal article" date="2022" name="Mol. Ecol. Resour.">
        <title>The genomes of chicory, endive, great burdock and yacon provide insights into Asteraceae paleo-polyploidization history and plant inulin production.</title>
        <authorList>
            <person name="Fan W."/>
            <person name="Wang S."/>
            <person name="Wang H."/>
            <person name="Wang A."/>
            <person name="Jiang F."/>
            <person name="Liu H."/>
            <person name="Zhao H."/>
            <person name="Xu D."/>
            <person name="Zhang Y."/>
        </authorList>
    </citation>
    <scope>NUCLEOTIDE SEQUENCE [LARGE SCALE GENOMIC DNA]</scope>
    <source>
        <strain evidence="2">cv. Yunnan</strain>
        <tissue evidence="1">Leaves</tissue>
    </source>
</reference>
<proteinExistence type="predicted"/>
<gene>
    <name evidence="1" type="ORF">L1987_76364</name>
</gene>
<accession>A0ACB9A8B7</accession>
<dbReference type="EMBL" id="CM042042">
    <property type="protein sequence ID" value="KAI3706108.1"/>
    <property type="molecule type" value="Genomic_DNA"/>
</dbReference>
<sequence length="192" mass="22402">MLLNSFHILTFDLRTEKFSKISTPDDVANHGFNPRIIKINGCVGVVCQVDSNVMNIWLLQDYENRVWVRETVTFPEPWIELDGPFPIESVNMDEIIFFSTRLAWNTLSVHVYNMKSRCFRSVQLTLNQPFLCLNDVEFDQIKCYGESIAEECFIAFRLDNWADQNFSKGLFPALYALESKKNCRVSTYLSRF</sequence>
<keyword evidence="2" id="KW-1185">Reference proteome</keyword>
<evidence type="ECO:0000313" key="1">
    <source>
        <dbReference type="EMBL" id="KAI3706108.1"/>
    </source>
</evidence>
<comment type="caution">
    <text evidence="1">The sequence shown here is derived from an EMBL/GenBank/DDBJ whole genome shotgun (WGS) entry which is preliminary data.</text>
</comment>
<organism evidence="1 2">
    <name type="scientific">Smallanthus sonchifolius</name>
    <dbReference type="NCBI Taxonomy" id="185202"/>
    <lineage>
        <taxon>Eukaryota</taxon>
        <taxon>Viridiplantae</taxon>
        <taxon>Streptophyta</taxon>
        <taxon>Embryophyta</taxon>
        <taxon>Tracheophyta</taxon>
        <taxon>Spermatophyta</taxon>
        <taxon>Magnoliopsida</taxon>
        <taxon>eudicotyledons</taxon>
        <taxon>Gunneridae</taxon>
        <taxon>Pentapetalae</taxon>
        <taxon>asterids</taxon>
        <taxon>campanulids</taxon>
        <taxon>Asterales</taxon>
        <taxon>Asteraceae</taxon>
        <taxon>Asteroideae</taxon>
        <taxon>Heliantheae alliance</taxon>
        <taxon>Millerieae</taxon>
        <taxon>Smallanthus</taxon>
    </lineage>
</organism>
<name>A0ACB9A8B7_9ASTR</name>
<evidence type="ECO:0000313" key="2">
    <source>
        <dbReference type="Proteomes" id="UP001056120"/>
    </source>
</evidence>
<protein>
    <submittedName>
        <fullName evidence="1">Uncharacterized protein</fullName>
    </submittedName>
</protein>
<reference evidence="2" key="1">
    <citation type="journal article" date="2022" name="Mol. Ecol. Resour.">
        <title>The genomes of chicory, endive, great burdock and yacon provide insights into Asteraceae palaeo-polyploidization history and plant inulin production.</title>
        <authorList>
            <person name="Fan W."/>
            <person name="Wang S."/>
            <person name="Wang H."/>
            <person name="Wang A."/>
            <person name="Jiang F."/>
            <person name="Liu H."/>
            <person name="Zhao H."/>
            <person name="Xu D."/>
            <person name="Zhang Y."/>
        </authorList>
    </citation>
    <scope>NUCLEOTIDE SEQUENCE [LARGE SCALE GENOMIC DNA]</scope>
    <source>
        <strain evidence="2">cv. Yunnan</strain>
    </source>
</reference>
<dbReference type="Proteomes" id="UP001056120">
    <property type="component" value="Linkage Group LG25"/>
</dbReference>